<dbReference type="PANTHER" id="PTHR33408">
    <property type="entry name" value="TRANSPOSASE"/>
    <property type="match status" value="1"/>
</dbReference>
<dbReference type="Pfam" id="PF05598">
    <property type="entry name" value="DUF772"/>
    <property type="match status" value="1"/>
</dbReference>
<feature type="domain" description="Transposase IS4-like" evidence="2">
    <location>
        <begin position="261"/>
        <end position="385"/>
    </location>
</feature>
<dbReference type="Pfam" id="PF01609">
    <property type="entry name" value="DDE_Tnp_1"/>
    <property type="match status" value="1"/>
</dbReference>
<reference evidence="4 5" key="1">
    <citation type="journal article" date="2016" name="Nat. Commun.">
        <title>Thousands of microbial genomes shed light on interconnected biogeochemical processes in an aquifer system.</title>
        <authorList>
            <person name="Anantharaman K."/>
            <person name="Brown C.T."/>
            <person name="Hug L.A."/>
            <person name="Sharon I."/>
            <person name="Castelle C.J."/>
            <person name="Probst A.J."/>
            <person name="Thomas B.C."/>
            <person name="Singh A."/>
            <person name="Wilkins M.J."/>
            <person name="Karaoz U."/>
            <person name="Brodie E.L."/>
            <person name="Williams K.H."/>
            <person name="Hubbard S.S."/>
            <person name="Banfield J.F."/>
        </authorList>
    </citation>
    <scope>NUCLEOTIDE SEQUENCE [LARGE SCALE GENOMIC DNA]</scope>
</reference>
<dbReference type="Proteomes" id="UP000179095">
    <property type="component" value="Unassembled WGS sequence"/>
</dbReference>
<evidence type="ECO:0008006" key="6">
    <source>
        <dbReference type="Google" id="ProtNLM"/>
    </source>
</evidence>
<dbReference type="AlphaFoldDB" id="A0A1F4RNI6"/>
<name>A0A1F4RNI6_UNCSA</name>
<dbReference type="STRING" id="1802568.A3F86_00855"/>
<accession>A0A1F4RNI6</accession>
<evidence type="ECO:0000259" key="2">
    <source>
        <dbReference type="Pfam" id="PF01609"/>
    </source>
</evidence>
<dbReference type="InterPro" id="IPR002559">
    <property type="entry name" value="Transposase_11"/>
</dbReference>
<dbReference type="InterPro" id="IPR047629">
    <property type="entry name" value="IS1182_transpos"/>
</dbReference>
<comment type="caution">
    <text evidence="4">The sequence shown here is derived from an EMBL/GenBank/DDBJ whole genome shotgun (WGS) entry which is preliminary data.</text>
</comment>
<evidence type="ECO:0000313" key="4">
    <source>
        <dbReference type="EMBL" id="OGC09730.1"/>
    </source>
</evidence>
<dbReference type="PANTHER" id="PTHR33408:SF2">
    <property type="entry name" value="TRANSPOSASE DDE DOMAIN-CONTAINING PROTEIN"/>
    <property type="match status" value="1"/>
</dbReference>
<evidence type="ECO:0000259" key="3">
    <source>
        <dbReference type="Pfam" id="PF05598"/>
    </source>
</evidence>
<dbReference type="NCBIfam" id="NF033551">
    <property type="entry name" value="transpos_IS1182"/>
    <property type="match status" value="1"/>
</dbReference>
<feature type="coiled-coil region" evidence="1">
    <location>
        <begin position="153"/>
        <end position="224"/>
    </location>
</feature>
<dbReference type="GO" id="GO:0006313">
    <property type="term" value="P:DNA transposition"/>
    <property type="evidence" value="ECO:0007669"/>
    <property type="project" value="InterPro"/>
</dbReference>
<protein>
    <recommendedName>
        <fullName evidence="6">Transposase</fullName>
    </recommendedName>
</protein>
<keyword evidence="1" id="KW-0175">Coiled coil</keyword>
<dbReference type="GO" id="GO:0003677">
    <property type="term" value="F:DNA binding"/>
    <property type="evidence" value="ECO:0007669"/>
    <property type="project" value="InterPro"/>
</dbReference>
<dbReference type="InterPro" id="IPR008490">
    <property type="entry name" value="Transposase_InsH_N"/>
</dbReference>
<proteinExistence type="predicted"/>
<organism evidence="4 5">
    <name type="scientific">candidate division WOR-1 bacterium RIFCSPLOWO2_12_FULL_45_9</name>
    <dbReference type="NCBI Taxonomy" id="1802568"/>
    <lineage>
        <taxon>Bacteria</taxon>
        <taxon>Bacillati</taxon>
        <taxon>Saganbacteria</taxon>
    </lineage>
</organism>
<feature type="domain" description="Transposase InsH N-terminal" evidence="3">
    <location>
        <begin position="17"/>
        <end position="106"/>
    </location>
</feature>
<evidence type="ECO:0000313" key="5">
    <source>
        <dbReference type="Proteomes" id="UP000179095"/>
    </source>
</evidence>
<dbReference type="EMBL" id="METQ01000016">
    <property type="protein sequence ID" value="OGC09730.1"/>
    <property type="molecule type" value="Genomic_DNA"/>
</dbReference>
<gene>
    <name evidence="4" type="ORF">A3F86_00855</name>
</gene>
<dbReference type="GO" id="GO:0004803">
    <property type="term" value="F:transposase activity"/>
    <property type="evidence" value="ECO:0007669"/>
    <property type="project" value="InterPro"/>
</dbReference>
<evidence type="ECO:0000256" key="1">
    <source>
        <dbReference type="SAM" id="Coils"/>
    </source>
</evidence>
<sequence length="416" mass="48142">MFKTTFQNQLQLLPADLSASIEKDHIARLINQVIDEMDLSFIEITYSAIGQHAYHPKMLLKVLVYGYALGIRSSRKLENRLNEDIVFMWLSGRQTPDFRTIADFRKAKLIDVKKVFLEVLELCQELGMVRIGKVSLDGTTFQADASGNKMRYRKTLLKTNASLEQRVDDLLAEAERIDREEEKLLGNQTEHTTGMDAKEIQKKLNHMKRRKETLKRNQQRLEARKSAIHTKLWRMRKDRNSMSSTDKDATMILMKEGYIAPGYNAQVASEHQVILAYDLSSNRNDQRLMKPMMRILKKDTGNVPEVLIADAGYGSKMNYRFLKHQRIAAFIPYNTFNNEMIERRKEDVEPIFGDIKRNMNFRTFHLRGKPKCLIELGLVSIAHNLKKIKPWLKRLAAYEDGRTKGIQLGTSLGYVS</sequence>